<protein>
    <recommendedName>
        <fullName evidence="4">AMP-dependent synthetase/ligase domain-containing protein</fullName>
    </recommendedName>
</protein>
<evidence type="ECO:0008006" key="4">
    <source>
        <dbReference type="Google" id="ProtNLM"/>
    </source>
</evidence>
<organism evidence="3">
    <name type="scientific">marine sediment metagenome</name>
    <dbReference type="NCBI Taxonomy" id="412755"/>
    <lineage>
        <taxon>unclassified sequences</taxon>
        <taxon>metagenomes</taxon>
        <taxon>ecological metagenomes</taxon>
    </lineage>
</organism>
<feature type="domain" description="AMP-dependent synthetase/ligase" evidence="1">
    <location>
        <begin position="4"/>
        <end position="156"/>
    </location>
</feature>
<dbReference type="AlphaFoldDB" id="X1EZW6"/>
<dbReference type="SUPFAM" id="SSF56801">
    <property type="entry name" value="Acetyl-CoA synthetase-like"/>
    <property type="match status" value="1"/>
</dbReference>
<evidence type="ECO:0000259" key="2">
    <source>
        <dbReference type="Pfam" id="PF13193"/>
    </source>
</evidence>
<sequence length="286" mass="32250">YMGFMMNMCIHNGWKLACVFNPREAHEVIEVIEATKVTVFPGVAAIYNNLNIYEGIQNHDLSSIKYCLSSAGPLPDDVRKTFEELTGSKLREAYGLTEMSPAVTANPFEGKLKPGTIGMPFPNTDVKICDTEGNTLGIGEVGELVTRGPQMMRGYYKHEEETKNTIKNGWLWTGDLALMDEDGYFVIKDRLKNLIKYKGHSVYPTEVEDLLYYHEAIQECGVIGIIDDEGNENIKAFIVLKEEYKDKGISEQSIINWAKQNMAGDKYPRFVQFIDEIPKTIVGKVL</sequence>
<gene>
    <name evidence="3" type="ORF">S03H2_20574</name>
</gene>
<comment type="caution">
    <text evidence="3">The sequence shown here is derived from an EMBL/GenBank/DDBJ whole genome shotgun (WGS) entry which is preliminary data.</text>
</comment>
<dbReference type="Gene3D" id="3.30.300.30">
    <property type="match status" value="1"/>
</dbReference>
<dbReference type="InterPro" id="IPR000873">
    <property type="entry name" value="AMP-dep_synth/lig_dom"/>
</dbReference>
<dbReference type="PANTHER" id="PTHR24096">
    <property type="entry name" value="LONG-CHAIN-FATTY-ACID--COA LIGASE"/>
    <property type="match status" value="1"/>
</dbReference>
<reference evidence="3" key="1">
    <citation type="journal article" date="2014" name="Front. Microbiol.">
        <title>High frequency of phylogenetically diverse reductive dehalogenase-homologous genes in deep subseafloor sedimentary metagenomes.</title>
        <authorList>
            <person name="Kawai M."/>
            <person name="Futagami T."/>
            <person name="Toyoda A."/>
            <person name="Takaki Y."/>
            <person name="Nishi S."/>
            <person name="Hori S."/>
            <person name="Arai W."/>
            <person name="Tsubouchi T."/>
            <person name="Morono Y."/>
            <person name="Uchiyama I."/>
            <person name="Ito T."/>
            <person name="Fujiyama A."/>
            <person name="Inagaki F."/>
            <person name="Takami H."/>
        </authorList>
    </citation>
    <scope>NUCLEOTIDE SEQUENCE</scope>
    <source>
        <strain evidence="3">Expedition CK06-06</strain>
    </source>
</reference>
<dbReference type="GO" id="GO:0016405">
    <property type="term" value="F:CoA-ligase activity"/>
    <property type="evidence" value="ECO:0007669"/>
    <property type="project" value="TreeGrafter"/>
</dbReference>
<dbReference type="EMBL" id="BARU01010857">
    <property type="protein sequence ID" value="GAH38177.1"/>
    <property type="molecule type" value="Genomic_DNA"/>
</dbReference>
<dbReference type="InterPro" id="IPR045851">
    <property type="entry name" value="AMP-bd_C_sf"/>
</dbReference>
<feature type="non-terminal residue" evidence="3">
    <location>
        <position position="286"/>
    </location>
</feature>
<evidence type="ECO:0000313" key="3">
    <source>
        <dbReference type="EMBL" id="GAH38177.1"/>
    </source>
</evidence>
<dbReference type="Pfam" id="PF13193">
    <property type="entry name" value="AMP-binding_C"/>
    <property type="match status" value="1"/>
</dbReference>
<dbReference type="InterPro" id="IPR025110">
    <property type="entry name" value="AMP-bd_C"/>
</dbReference>
<accession>X1EZW6</accession>
<evidence type="ECO:0000259" key="1">
    <source>
        <dbReference type="Pfam" id="PF00501"/>
    </source>
</evidence>
<proteinExistence type="predicted"/>
<dbReference type="Pfam" id="PF00501">
    <property type="entry name" value="AMP-binding"/>
    <property type="match status" value="1"/>
</dbReference>
<name>X1EZW6_9ZZZZ</name>
<feature type="non-terminal residue" evidence="3">
    <location>
        <position position="1"/>
    </location>
</feature>
<dbReference type="Gene3D" id="3.40.50.980">
    <property type="match status" value="1"/>
</dbReference>
<feature type="domain" description="AMP-binding enzyme C-terminal" evidence="2">
    <location>
        <begin position="206"/>
        <end position="284"/>
    </location>
</feature>
<dbReference type="Gene3D" id="2.30.38.10">
    <property type="entry name" value="Luciferase, Domain 3"/>
    <property type="match status" value="1"/>
</dbReference>